<reference evidence="2" key="2">
    <citation type="journal article" date="2021" name="PeerJ">
        <title>Extensive microbial diversity within the chicken gut microbiome revealed by metagenomics and culture.</title>
        <authorList>
            <person name="Gilroy R."/>
            <person name="Ravi A."/>
            <person name="Getino M."/>
            <person name="Pursley I."/>
            <person name="Horton D.L."/>
            <person name="Alikhan N.F."/>
            <person name="Baker D."/>
            <person name="Gharbi K."/>
            <person name="Hall N."/>
            <person name="Watson M."/>
            <person name="Adriaenssens E.M."/>
            <person name="Foster-Nyarko E."/>
            <person name="Jarju S."/>
            <person name="Secka A."/>
            <person name="Antonio M."/>
            <person name="Oren A."/>
            <person name="Chaudhuri R.R."/>
            <person name="La Ragione R."/>
            <person name="Hildebrand F."/>
            <person name="Pallen M.J."/>
        </authorList>
    </citation>
    <scope>NUCLEOTIDE SEQUENCE</scope>
    <source>
        <strain evidence="2">ChiW16-3235</strain>
    </source>
</reference>
<comment type="caution">
    <text evidence="2">The sequence shown here is derived from an EMBL/GenBank/DDBJ whole genome shotgun (WGS) entry which is preliminary data.</text>
</comment>
<name>A0A9D1E6T4_9FIRM</name>
<accession>A0A9D1E6T4</accession>
<protein>
    <submittedName>
        <fullName evidence="2">Uncharacterized protein</fullName>
    </submittedName>
</protein>
<feature type="region of interest" description="Disordered" evidence="1">
    <location>
        <begin position="56"/>
        <end position="86"/>
    </location>
</feature>
<dbReference type="EMBL" id="DVHK01000118">
    <property type="protein sequence ID" value="HIR67572.1"/>
    <property type="molecule type" value="Genomic_DNA"/>
</dbReference>
<organism evidence="2 3">
    <name type="scientific">Candidatus Coproplasma avicola</name>
    <dbReference type="NCBI Taxonomy" id="2840744"/>
    <lineage>
        <taxon>Bacteria</taxon>
        <taxon>Bacillati</taxon>
        <taxon>Bacillota</taxon>
        <taxon>Clostridia</taxon>
        <taxon>Eubacteriales</taxon>
        <taxon>Candidatus Coproplasma</taxon>
    </lineage>
</organism>
<sequence length="150" mass="16244">MDNTTNELPATADTADAEVKEQKNAAAGLGKFRDVDALLEAYNNLEAEFTRRSQRLRQLEKAEKDVQPPAQPASGENPPQPGLSHEQLLAAALGDEEVKAQIIAEYLQTAAKNKSVPLISGGVQVSARRKTPATIREAGALAQQFLNKRR</sequence>
<reference evidence="2" key="1">
    <citation type="submission" date="2020-10" db="EMBL/GenBank/DDBJ databases">
        <authorList>
            <person name="Gilroy R."/>
        </authorList>
    </citation>
    <scope>NUCLEOTIDE SEQUENCE</scope>
    <source>
        <strain evidence="2">ChiW16-3235</strain>
    </source>
</reference>
<feature type="compositionally biased region" description="Basic and acidic residues" evidence="1">
    <location>
        <begin position="57"/>
        <end position="66"/>
    </location>
</feature>
<proteinExistence type="predicted"/>
<evidence type="ECO:0000313" key="3">
    <source>
        <dbReference type="Proteomes" id="UP000823913"/>
    </source>
</evidence>
<evidence type="ECO:0000313" key="2">
    <source>
        <dbReference type="EMBL" id="HIR67572.1"/>
    </source>
</evidence>
<gene>
    <name evidence="2" type="ORF">IAB94_05955</name>
</gene>
<dbReference type="Proteomes" id="UP000823913">
    <property type="component" value="Unassembled WGS sequence"/>
</dbReference>
<dbReference type="AlphaFoldDB" id="A0A9D1E6T4"/>
<evidence type="ECO:0000256" key="1">
    <source>
        <dbReference type="SAM" id="MobiDB-lite"/>
    </source>
</evidence>